<protein>
    <submittedName>
        <fullName evidence="2">Uncharacterized protein</fullName>
    </submittedName>
</protein>
<name>A0A8X6JTG3_NEPPI</name>
<evidence type="ECO:0000256" key="1">
    <source>
        <dbReference type="SAM" id="MobiDB-lite"/>
    </source>
</evidence>
<dbReference type="EMBL" id="BMAW01042729">
    <property type="protein sequence ID" value="GFS35761.1"/>
    <property type="molecule type" value="Genomic_DNA"/>
</dbReference>
<organism evidence="2 3">
    <name type="scientific">Nephila pilipes</name>
    <name type="common">Giant wood spider</name>
    <name type="synonym">Nephila maculata</name>
    <dbReference type="NCBI Taxonomy" id="299642"/>
    <lineage>
        <taxon>Eukaryota</taxon>
        <taxon>Metazoa</taxon>
        <taxon>Ecdysozoa</taxon>
        <taxon>Arthropoda</taxon>
        <taxon>Chelicerata</taxon>
        <taxon>Arachnida</taxon>
        <taxon>Araneae</taxon>
        <taxon>Araneomorphae</taxon>
        <taxon>Entelegynae</taxon>
        <taxon>Araneoidea</taxon>
        <taxon>Nephilidae</taxon>
        <taxon>Nephila</taxon>
    </lineage>
</organism>
<keyword evidence="3" id="KW-1185">Reference proteome</keyword>
<feature type="region of interest" description="Disordered" evidence="1">
    <location>
        <begin position="1"/>
        <end position="58"/>
    </location>
</feature>
<feature type="compositionally biased region" description="Basic and acidic residues" evidence="1">
    <location>
        <begin position="47"/>
        <end position="58"/>
    </location>
</feature>
<dbReference type="AlphaFoldDB" id="A0A8X6JTG3"/>
<evidence type="ECO:0000313" key="3">
    <source>
        <dbReference type="Proteomes" id="UP000887013"/>
    </source>
</evidence>
<dbReference type="Proteomes" id="UP000887013">
    <property type="component" value="Unassembled WGS sequence"/>
</dbReference>
<gene>
    <name evidence="2" type="ORF">NPIL_434821</name>
</gene>
<reference evidence="2" key="1">
    <citation type="submission" date="2020-08" db="EMBL/GenBank/DDBJ databases">
        <title>Multicomponent nature underlies the extraordinary mechanical properties of spider dragline silk.</title>
        <authorList>
            <person name="Kono N."/>
            <person name="Nakamura H."/>
            <person name="Mori M."/>
            <person name="Yoshida Y."/>
            <person name="Ohtoshi R."/>
            <person name="Malay A.D."/>
            <person name="Moran D.A.P."/>
            <person name="Tomita M."/>
            <person name="Numata K."/>
            <person name="Arakawa K."/>
        </authorList>
    </citation>
    <scope>NUCLEOTIDE SEQUENCE</scope>
</reference>
<proteinExistence type="predicted"/>
<comment type="caution">
    <text evidence="2">The sequence shown here is derived from an EMBL/GenBank/DDBJ whole genome shotgun (WGS) entry which is preliminary data.</text>
</comment>
<evidence type="ECO:0000313" key="2">
    <source>
        <dbReference type="EMBL" id="GFS35761.1"/>
    </source>
</evidence>
<accession>A0A8X6JTG3</accession>
<sequence length="112" mass="12902">MSAKQIDSSQPRETRHSVTGKHHDQKASSSKRKIVSLRGKPPQSHMGHPERCFSPEHPRNGVLFDRRSLSSVEHAGEKISPTFEVFIRVKRSILAVWSHWSIKNYRFCNKNV</sequence>
<feature type="compositionally biased region" description="Basic and acidic residues" evidence="1">
    <location>
        <begin position="10"/>
        <end position="26"/>
    </location>
</feature>